<dbReference type="EMBL" id="JALJOS010000018">
    <property type="protein sequence ID" value="KAK9827417.1"/>
    <property type="molecule type" value="Genomic_DNA"/>
</dbReference>
<comment type="caution">
    <text evidence="1">The sequence shown here is derived from an EMBL/GenBank/DDBJ whole genome shotgun (WGS) entry which is preliminary data.</text>
</comment>
<dbReference type="AlphaFoldDB" id="A0AAW1R2H3"/>
<organism evidence="1 2">
    <name type="scientific">Apatococcus lobatus</name>
    <dbReference type="NCBI Taxonomy" id="904363"/>
    <lineage>
        <taxon>Eukaryota</taxon>
        <taxon>Viridiplantae</taxon>
        <taxon>Chlorophyta</taxon>
        <taxon>core chlorophytes</taxon>
        <taxon>Trebouxiophyceae</taxon>
        <taxon>Chlorellales</taxon>
        <taxon>Chlorellaceae</taxon>
        <taxon>Apatococcus</taxon>
    </lineage>
</organism>
<accession>A0AAW1R2H3</accession>
<evidence type="ECO:0000313" key="1">
    <source>
        <dbReference type="EMBL" id="KAK9827417.1"/>
    </source>
</evidence>
<sequence length="82" mass="8604">MQPLQTIKVVMVHLLHFGDGLSESISEASCRGPAEDLVSTSFLAVSALNAFACTLLKVAKPQSVTPWSCSFCSCSCLAAGLQ</sequence>
<gene>
    <name evidence="1" type="ORF">WJX74_000752</name>
</gene>
<dbReference type="Proteomes" id="UP001438707">
    <property type="component" value="Unassembled WGS sequence"/>
</dbReference>
<name>A0AAW1R2H3_9CHLO</name>
<reference evidence="1 2" key="1">
    <citation type="journal article" date="2024" name="Nat. Commun.">
        <title>Phylogenomics reveals the evolutionary origins of lichenization in chlorophyte algae.</title>
        <authorList>
            <person name="Puginier C."/>
            <person name="Libourel C."/>
            <person name="Otte J."/>
            <person name="Skaloud P."/>
            <person name="Haon M."/>
            <person name="Grisel S."/>
            <person name="Petersen M."/>
            <person name="Berrin J.G."/>
            <person name="Delaux P.M."/>
            <person name="Dal Grande F."/>
            <person name="Keller J."/>
        </authorList>
    </citation>
    <scope>NUCLEOTIDE SEQUENCE [LARGE SCALE GENOMIC DNA]</scope>
    <source>
        <strain evidence="1 2">SAG 2145</strain>
    </source>
</reference>
<proteinExistence type="predicted"/>
<keyword evidence="2" id="KW-1185">Reference proteome</keyword>
<evidence type="ECO:0000313" key="2">
    <source>
        <dbReference type="Proteomes" id="UP001438707"/>
    </source>
</evidence>
<protein>
    <submittedName>
        <fullName evidence="1">Uncharacterized protein</fullName>
    </submittedName>
</protein>